<dbReference type="Pfam" id="PF10488">
    <property type="entry name" value="PP1c_bdg"/>
    <property type="match status" value="2"/>
</dbReference>
<organism evidence="4 5">
    <name type="scientific">Atractosteus spatula</name>
    <name type="common">Alligator gar</name>
    <name type="synonym">Lepisosteus spatula</name>
    <dbReference type="NCBI Taxonomy" id="7917"/>
    <lineage>
        <taxon>Eukaryota</taxon>
        <taxon>Metazoa</taxon>
        <taxon>Chordata</taxon>
        <taxon>Craniata</taxon>
        <taxon>Vertebrata</taxon>
        <taxon>Euteleostomi</taxon>
        <taxon>Actinopterygii</taxon>
        <taxon>Neopterygii</taxon>
        <taxon>Holostei</taxon>
        <taxon>Semionotiformes</taxon>
        <taxon>Lepisosteidae</taxon>
        <taxon>Atractosteus</taxon>
    </lineage>
</organism>
<feature type="region of interest" description="Disordered" evidence="2">
    <location>
        <begin position="282"/>
        <end position="356"/>
    </location>
</feature>
<sequence length="595" mass="66096">MFRRLQSLKIPPRDMDPPNPSRVQKAMERFGGSGVLAVPWTWPIWTILFEHLRFLVQVVCCTFWTVFQMCRLEVHLRITDETGHHVQHMSAGGNAGPSFIISSLLDSNSRVVVSGSNHVAMRGATACAGNSEAGSLISSLQAEDICRSFVDDFVLRAAECFADSVPSDGVIPLPPHSRLDNLAGNRKAFLLPERESGEEVYPESITEEPLTPLPSPVVVGNQDDSFWDDDDDDDDDDGEDAESSSEELSAEDSQALWESFTKLDDPYNLLCFSACISSRSLEDSLKSPPTKAAEELDDNSESTSSGSDTEELRNTKIAERRQPLGRSCLDSESDWESSSEDGEGDPEENQKLWESFAKSSDPYNPLRFTACAGNSSPKAALCGEKKHSDSEEEGERDSPSFGLDTKGKNHCDELSCNLKESDDLWNSFSQSTDPYHPLHFRACLKTSPPCKQSPQGETSTSHVSQQVNHSKPELPKRQFKHYCPARISDSPQRAVWKKPSCMNTLDVEKKGKKTEKKVSFSPVVQVHVMHAWSFALRAARRGPWEEMARDRARFRRRIEETEKAIGHCLSAAHREKILASLQSTASKNTPPAAMT</sequence>
<dbReference type="InterPro" id="IPR019523">
    <property type="entry name" value="Prot_Pase1_reg-su15A/B_C"/>
</dbReference>
<name>A0A8J7NUR8_ATRSP</name>
<feature type="non-terminal residue" evidence="4">
    <location>
        <position position="1"/>
    </location>
</feature>
<comment type="similarity">
    <text evidence="1">Belongs to the PPP1R15 family.</text>
</comment>
<dbReference type="Proteomes" id="UP000736164">
    <property type="component" value="Unassembled WGS sequence"/>
</dbReference>
<feature type="region of interest" description="Disordered" evidence="2">
    <location>
        <begin position="193"/>
        <end position="253"/>
    </location>
</feature>
<dbReference type="InterPro" id="IPR051254">
    <property type="entry name" value="PPP1R15"/>
</dbReference>
<evidence type="ECO:0000259" key="3">
    <source>
        <dbReference type="Pfam" id="PF10488"/>
    </source>
</evidence>
<dbReference type="GO" id="GO:0005783">
    <property type="term" value="C:endoplasmic reticulum"/>
    <property type="evidence" value="ECO:0007669"/>
    <property type="project" value="TreeGrafter"/>
</dbReference>
<feature type="region of interest" description="Disordered" evidence="2">
    <location>
        <begin position="449"/>
        <end position="473"/>
    </location>
</feature>
<dbReference type="GO" id="GO:0019888">
    <property type="term" value="F:protein phosphatase regulator activity"/>
    <property type="evidence" value="ECO:0007669"/>
    <property type="project" value="TreeGrafter"/>
</dbReference>
<keyword evidence="5" id="KW-1185">Reference proteome</keyword>
<proteinExistence type="inferred from homology"/>
<feature type="non-terminal residue" evidence="4">
    <location>
        <position position="595"/>
    </location>
</feature>
<feature type="compositionally biased region" description="Basic and acidic residues" evidence="2">
    <location>
        <begin position="310"/>
        <end position="322"/>
    </location>
</feature>
<dbReference type="GO" id="GO:0051246">
    <property type="term" value="P:regulation of protein metabolic process"/>
    <property type="evidence" value="ECO:0007669"/>
    <property type="project" value="UniProtKB-ARBA"/>
</dbReference>
<evidence type="ECO:0000313" key="4">
    <source>
        <dbReference type="EMBL" id="MBN3318898.1"/>
    </source>
</evidence>
<accession>A0A8J7NUR8</accession>
<protein>
    <submittedName>
        <fullName evidence="4">PR15B phosphatase</fullName>
    </submittedName>
</protein>
<dbReference type="EMBL" id="JAAWVO010042535">
    <property type="protein sequence ID" value="MBN3318898.1"/>
    <property type="molecule type" value="Genomic_DNA"/>
</dbReference>
<evidence type="ECO:0000256" key="2">
    <source>
        <dbReference type="SAM" id="MobiDB-lite"/>
    </source>
</evidence>
<comment type="caution">
    <text evidence="4">The sequence shown here is derived from an EMBL/GenBank/DDBJ whole genome shotgun (WGS) entry which is preliminary data.</text>
</comment>
<dbReference type="AlphaFoldDB" id="A0A8J7NUR8"/>
<dbReference type="GO" id="GO:0034976">
    <property type="term" value="P:response to endoplasmic reticulum stress"/>
    <property type="evidence" value="ECO:0007669"/>
    <property type="project" value="TreeGrafter"/>
</dbReference>
<feature type="region of interest" description="Disordered" evidence="2">
    <location>
        <begin position="372"/>
        <end position="407"/>
    </location>
</feature>
<feature type="domain" description="Protein phosphatase 1 regulatory subunit 15A/B C-terminal" evidence="3">
    <location>
        <begin position="388"/>
        <end position="579"/>
    </location>
</feature>
<gene>
    <name evidence="4" type="primary">Ppp1r15b_1</name>
    <name evidence="4" type="ORF">GTO95_0000961</name>
</gene>
<evidence type="ECO:0000256" key="1">
    <source>
        <dbReference type="ARBA" id="ARBA00010161"/>
    </source>
</evidence>
<feature type="compositionally biased region" description="Acidic residues" evidence="2">
    <location>
        <begin position="331"/>
        <end position="347"/>
    </location>
</feature>
<dbReference type="GO" id="GO:0000164">
    <property type="term" value="C:protein phosphatase type 1 complex"/>
    <property type="evidence" value="ECO:0007669"/>
    <property type="project" value="TreeGrafter"/>
</dbReference>
<dbReference type="PANTHER" id="PTHR16489:SF11">
    <property type="entry name" value="PROTEIN PHOSPHATASE 1 REGULATORY SUBUNIT 15B"/>
    <property type="match status" value="1"/>
</dbReference>
<feature type="domain" description="Protein phosphatase 1 regulatory subunit 15A/B C-terminal" evidence="3">
    <location>
        <begin position="291"/>
        <end position="384"/>
    </location>
</feature>
<feature type="compositionally biased region" description="Acidic residues" evidence="2">
    <location>
        <begin position="225"/>
        <end position="250"/>
    </location>
</feature>
<dbReference type="PANTHER" id="PTHR16489">
    <property type="entry name" value="GH11727P"/>
    <property type="match status" value="1"/>
</dbReference>
<feature type="compositionally biased region" description="Polar residues" evidence="2">
    <location>
        <begin position="449"/>
        <end position="469"/>
    </location>
</feature>
<reference evidence="4" key="1">
    <citation type="journal article" date="2021" name="Cell">
        <title>Tracing the genetic footprints of vertebrate landing in non-teleost ray-finned fishes.</title>
        <authorList>
            <person name="Bi X."/>
            <person name="Wang K."/>
            <person name="Yang L."/>
            <person name="Pan H."/>
            <person name="Jiang H."/>
            <person name="Wei Q."/>
            <person name="Fang M."/>
            <person name="Yu H."/>
            <person name="Zhu C."/>
            <person name="Cai Y."/>
            <person name="He Y."/>
            <person name="Gan X."/>
            <person name="Zeng H."/>
            <person name="Yu D."/>
            <person name="Zhu Y."/>
            <person name="Jiang H."/>
            <person name="Qiu Q."/>
            <person name="Yang H."/>
            <person name="Zhang Y.E."/>
            <person name="Wang W."/>
            <person name="Zhu M."/>
            <person name="He S."/>
            <person name="Zhang G."/>
        </authorList>
    </citation>
    <scope>NUCLEOTIDE SEQUENCE</scope>
    <source>
        <strain evidence="4">Allg_001</strain>
    </source>
</reference>
<evidence type="ECO:0000313" key="5">
    <source>
        <dbReference type="Proteomes" id="UP000736164"/>
    </source>
</evidence>